<gene>
    <name evidence="1" type="ORF">HCR_20260</name>
</gene>
<reference evidence="1 2" key="1">
    <citation type="submission" date="2023-03" db="EMBL/GenBank/DDBJ databases">
        <title>Description of Hydrogenimonas sp. ISO32.</title>
        <authorList>
            <person name="Mino S."/>
            <person name="Fukazawa S."/>
            <person name="Sawabe T."/>
        </authorList>
    </citation>
    <scope>NUCLEOTIDE SEQUENCE [LARGE SCALE GENOMIC DNA]</scope>
    <source>
        <strain evidence="1 2">ISO32</strain>
    </source>
</reference>
<name>A0ABN6WWY3_9BACT</name>
<evidence type="ECO:0008006" key="3">
    <source>
        <dbReference type="Google" id="ProtNLM"/>
    </source>
</evidence>
<proteinExistence type="predicted"/>
<organism evidence="1 2">
    <name type="scientific">Hydrogenimonas cancrithermarum</name>
    <dbReference type="NCBI Taxonomy" id="2993563"/>
    <lineage>
        <taxon>Bacteria</taxon>
        <taxon>Pseudomonadati</taxon>
        <taxon>Campylobacterota</taxon>
        <taxon>Epsilonproteobacteria</taxon>
        <taxon>Campylobacterales</taxon>
        <taxon>Hydrogenimonadaceae</taxon>
        <taxon>Hydrogenimonas</taxon>
    </lineage>
</organism>
<accession>A0ABN6WWY3</accession>
<dbReference type="Proteomes" id="UP001321445">
    <property type="component" value="Chromosome"/>
</dbReference>
<evidence type="ECO:0000313" key="2">
    <source>
        <dbReference type="Proteomes" id="UP001321445"/>
    </source>
</evidence>
<dbReference type="EMBL" id="AP027370">
    <property type="protein sequence ID" value="BDY13714.1"/>
    <property type="molecule type" value="Genomic_DNA"/>
</dbReference>
<keyword evidence="2" id="KW-1185">Reference proteome</keyword>
<sequence length="404" mass="46633">MRGSSFPSALLLFESQAQTGEWQTEASLIFQGNGDFTDTGFDFNQLSMTRYLEEDEIKIGKFVTSVGVLDYLSLANVLNPVRAQFFDDANPNIRRIPLWMVQGTLSPADETTFRFFIEPFDSRYQDYTSTYLSIALDRLLPQYFSSYNLDDETLEVIRNEIFLPAYTQGIAPSIKRKVGNYYSFDNFTLDKTMIGFDYTHADFDTMVGVNWFNKYSEVPFIEVDPDLIALIQNEGDAAEHIKEYLDQNDLSVVKSVEGFRYNQVSIYGEGAFSEYGMRFEATYRDKIPLIDDFSALFMVGAGIDHSGASSYNDFELQWIYLDESGQNIFATIWVYKYPPFFLNGISIRPENYTMYGATEGAHQISFLPNLTFDYREHLQLRIQYLFYPDDAYYNTFMATLGVRF</sequence>
<protein>
    <recommendedName>
        <fullName evidence="3">Porin</fullName>
    </recommendedName>
</protein>
<evidence type="ECO:0000313" key="1">
    <source>
        <dbReference type="EMBL" id="BDY13714.1"/>
    </source>
</evidence>